<dbReference type="EMBL" id="BEZZ01163430">
    <property type="protein sequence ID" value="GCC45752.1"/>
    <property type="molecule type" value="Genomic_DNA"/>
</dbReference>
<proteinExistence type="predicted"/>
<evidence type="ECO:0000313" key="2">
    <source>
        <dbReference type="Proteomes" id="UP000287033"/>
    </source>
</evidence>
<accession>A0A401TSY4</accession>
<reference evidence="1 2" key="1">
    <citation type="journal article" date="2018" name="Nat. Ecol. Evol.">
        <title>Shark genomes provide insights into elasmobranch evolution and the origin of vertebrates.</title>
        <authorList>
            <person name="Hara Y"/>
            <person name="Yamaguchi K"/>
            <person name="Onimaru K"/>
            <person name="Kadota M"/>
            <person name="Koyanagi M"/>
            <person name="Keeley SD"/>
            <person name="Tatsumi K"/>
            <person name="Tanaka K"/>
            <person name="Motone F"/>
            <person name="Kageyama Y"/>
            <person name="Nozu R"/>
            <person name="Adachi N"/>
            <person name="Nishimura O"/>
            <person name="Nakagawa R"/>
            <person name="Tanegashima C"/>
            <person name="Kiyatake I"/>
            <person name="Matsumoto R"/>
            <person name="Murakumo K"/>
            <person name="Nishida K"/>
            <person name="Terakita A"/>
            <person name="Kuratani S"/>
            <person name="Sato K"/>
            <person name="Hyodo S Kuraku.S."/>
        </authorList>
    </citation>
    <scope>NUCLEOTIDE SEQUENCE [LARGE SCALE GENOMIC DNA]</scope>
</reference>
<evidence type="ECO:0000313" key="1">
    <source>
        <dbReference type="EMBL" id="GCC45752.1"/>
    </source>
</evidence>
<dbReference type="Proteomes" id="UP000287033">
    <property type="component" value="Unassembled WGS sequence"/>
</dbReference>
<feature type="non-terminal residue" evidence="1">
    <location>
        <position position="106"/>
    </location>
</feature>
<dbReference type="STRING" id="137246.A0A401TSY4"/>
<gene>
    <name evidence="1" type="ORF">chiPu_0029687</name>
</gene>
<name>A0A401TSY4_CHIPU</name>
<organism evidence="1 2">
    <name type="scientific">Chiloscyllium punctatum</name>
    <name type="common">Brownbanded bambooshark</name>
    <name type="synonym">Hemiscyllium punctatum</name>
    <dbReference type="NCBI Taxonomy" id="137246"/>
    <lineage>
        <taxon>Eukaryota</taxon>
        <taxon>Metazoa</taxon>
        <taxon>Chordata</taxon>
        <taxon>Craniata</taxon>
        <taxon>Vertebrata</taxon>
        <taxon>Chondrichthyes</taxon>
        <taxon>Elasmobranchii</taxon>
        <taxon>Galeomorphii</taxon>
        <taxon>Galeoidea</taxon>
        <taxon>Orectolobiformes</taxon>
        <taxon>Hemiscylliidae</taxon>
        <taxon>Chiloscyllium</taxon>
    </lineage>
</organism>
<protein>
    <submittedName>
        <fullName evidence="1">Uncharacterized protein</fullName>
    </submittedName>
</protein>
<comment type="caution">
    <text evidence="1">The sequence shown here is derived from an EMBL/GenBank/DDBJ whole genome shotgun (WGS) entry which is preliminary data.</text>
</comment>
<dbReference type="OrthoDB" id="10543642at2759"/>
<dbReference type="AlphaFoldDB" id="A0A401TSY4"/>
<sequence>MAGYEGEKLTKILKDIEGSSPMLLDRWSFEVTESVPEKGDPVPYNIINNYFSIGVVSAEFTRICSEMVTVGFACLVSSPLLGFGVIGVIDRPEKNEPLARPHQRTA</sequence>
<keyword evidence="2" id="KW-1185">Reference proteome</keyword>